<reference evidence="4" key="1">
    <citation type="submission" date="2016-10" db="EMBL/GenBank/DDBJ databases">
        <authorList>
            <person name="Varghese N."/>
            <person name="Submissions S."/>
        </authorList>
    </citation>
    <scope>NUCLEOTIDE SEQUENCE [LARGE SCALE GENOMIC DNA]</scope>
    <source>
        <strain evidence="4">DSM 45004</strain>
    </source>
</reference>
<keyword evidence="4" id="KW-1185">Reference proteome</keyword>
<accession>A0A1I1UC42</accession>
<feature type="domain" description="Sulfatase-modifying factor enzyme-like" evidence="2">
    <location>
        <begin position="36"/>
        <end position="313"/>
    </location>
</feature>
<evidence type="ECO:0000256" key="1">
    <source>
        <dbReference type="SAM" id="MobiDB-lite"/>
    </source>
</evidence>
<feature type="compositionally biased region" description="Basic and acidic residues" evidence="1">
    <location>
        <begin position="257"/>
        <end position="274"/>
    </location>
</feature>
<proteinExistence type="predicted"/>
<evidence type="ECO:0000313" key="4">
    <source>
        <dbReference type="Proteomes" id="UP000198716"/>
    </source>
</evidence>
<dbReference type="RefSeq" id="WP_092923514.1">
    <property type="nucleotide sequence ID" value="NZ_FOMZ01000002.1"/>
</dbReference>
<dbReference type="Proteomes" id="UP000198716">
    <property type="component" value="Unassembled WGS sequence"/>
</dbReference>
<feature type="region of interest" description="Disordered" evidence="1">
    <location>
        <begin position="1"/>
        <end position="27"/>
    </location>
</feature>
<gene>
    <name evidence="3" type="ORF">SAMN04487819_10267</name>
</gene>
<protein>
    <submittedName>
        <fullName evidence="3">Formylglycine-generating enzyme, required for sulfatase activity, contains SUMF1/FGE domain</fullName>
    </submittedName>
</protein>
<evidence type="ECO:0000259" key="2">
    <source>
        <dbReference type="Pfam" id="PF03781"/>
    </source>
</evidence>
<dbReference type="PANTHER" id="PTHR23150:SF19">
    <property type="entry name" value="FORMYLGLYCINE-GENERATING ENZYME"/>
    <property type="match status" value="1"/>
</dbReference>
<dbReference type="EMBL" id="FOMZ01000002">
    <property type="protein sequence ID" value="SFD68254.1"/>
    <property type="molecule type" value="Genomic_DNA"/>
</dbReference>
<dbReference type="InterPro" id="IPR051043">
    <property type="entry name" value="Sulfatase_Mod_Factor_Kinase"/>
</dbReference>
<organism evidence="3 4">
    <name type="scientific">Actinopolyspora alba</name>
    <dbReference type="NCBI Taxonomy" id="673379"/>
    <lineage>
        <taxon>Bacteria</taxon>
        <taxon>Bacillati</taxon>
        <taxon>Actinomycetota</taxon>
        <taxon>Actinomycetes</taxon>
        <taxon>Actinopolysporales</taxon>
        <taxon>Actinopolysporaceae</taxon>
        <taxon>Actinopolyspora</taxon>
        <taxon>Actinopolyspora alba group</taxon>
    </lineage>
</organism>
<dbReference type="Pfam" id="PF03781">
    <property type="entry name" value="FGE-sulfatase"/>
    <property type="match status" value="1"/>
</dbReference>
<feature type="region of interest" description="Disordered" evidence="1">
    <location>
        <begin position="257"/>
        <end position="276"/>
    </location>
</feature>
<dbReference type="GO" id="GO:0120147">
    <property type="term" value="F:formylglycine-generating oxidase activity"/>
    <property type="evidence" value="ECO:0007669"/>
    <property type="project" value="TreeGrafter"/>
</dbReference>
<dbReference type="AlphaFoldDB" id="A0A1I1UC42"/>
<dbReference type="InterPro" id="IPR005532">
    <property type="entry name" value="SUMF_dom"/>
</dbReference>
<evidence type="ECO:0000313" key="3">
    <source>
        <dbReference type="EMBL" id="SFD68254.1"/>
    </source>
</evidence>
<name>A0A1I1UC42_9ACTN</name>
<dbReference type="SUPFAM" id="SSF56436">
    <property type="entry name" value="C-type lectin-like"/>
    <property type="match status" value="1"/>
</dbReference>
<sequence>MTDTTTGDCCAPTRPAGEASRTETVRTRVHSGSTVGLVRLGGGEFRMGSERDEAYPQDGEGPVRTVRLDPFWISPTAVSVADFAVFVDATAYRTDAERWGWSFVFGGLLPDDFPPTRGVAAAPWWRQVEGAYWWRPEGPGSDAGDRPDHPVTHVSFRDALAYCDWAGLRLPTEAEWEYAARGGLEGSPFPWGEQLEPSGRHRMNVWQGEFPGRNECSDGWYGTCPVDAFEPNGYGLHNTTGNVWEWCADRFDPEFPARDTRINPRGPDRGERRSTRGGSYLCHESYCRRYRVSARQGVTPDSSIGNIGFRCVRDVWPSDEDQEAAGWNAGSSSTS</sequence>
<dbReference type="InterPro" id="IPR042095">
    <property type="entry name" value="SUMF_sf"/>
</dbReference>
<dbReference type="InterPro" id="IPR016187">
    <property type="entry name" value="CTDL_fold"/>
</dbReference>
<dbReference type="PANTHER" id="PTHR23150">
    <property type="entry name" value="SULFATASE MODIFYING FACTOR 1, 2"/>
    <property type="match status" value="1"/>
</dbReference>
<dbReference type="Gene3D" id="3.90.1580.10">
    <property type="entry name" value="paralog of FGE (formylglycine-generating enzyme)"/>
    <property type="match status" value="1"/>
</dbReference>